<dbReference type="InterPro" id="IPR005748">
    <property type="entry name" value="DNA_mismatch_repair_MutS"/>
</dbReference>
<dbReference type="Pfam" id="PF05192">
    <property type="entry name" value="MutS_III"/>
    <property type="match status" value="1"/>
</dbReference>
<dbReference type="InterPro" id="IPR016151">
    <property type="entry name" value="DNA_mismatch_repair_MutS_N"/>
</dbReference>
<dbReference type="InterPro" id="IPR017261">
    <property type="entry name" value="DNA_mismatch_repair_MutS/MSH"/>
</dbReference>
<dbReference type="InterPro" id="IPR007860">
    <property type="entry name" value="DNA_mmatch_repair_MutS_con_dom"/>
</dbReference>
<dbReference type="GO" id="GO:0140664">
    <property type="term" value="F:ATP-dependent DNA damage sensor activity"/>
    <property type="evidence" value="ECO:0007669"/>
    <property type="project" value="InterPro"/>
</dbReference>
<dbReference type="PIRSF" id="PIRSF037677">
    <property type="entry name" value="DNA_mis_repair_Msh6"/>
    <property type="match status" value="1"/>
</dbReference>
<dbReference type="SUPFAM" id="SSF48334">
    <property type="entry name" value="DNA repair protein MutS, domain III"/>
    <property type="match status" value="1"/>
</dbReference>
<dbReference type="AlphaFoldDB" id="A0A644WL46"/>
<evidence type="ECO:0000256" key="6">
    <source>
        <dbReference type="ARBA" id="ARBA00023204"/>
    </source>
</evidence>
<dbReference type="GO" id="GO:0005829">
    <property type="term" value="C:cytosol"/>
    <property type="evidence" value="ECO:0007669"/>
    <property type="project" value="TreeGrafter"/>
</dbReference>
<evidence type="ECO:0000256" key="5">
    <source>
        <dbReference type="ARBA" id="ARBA00023125"/>
    </source>
</evidence>
<evidence type="ECO:0000256" key="4">
    <source>
        <dbReference type="ARBA" id="ARBA00022840"/>
    </source>
</evidence>
<proteinExistence type="inferred from homology"/>
<evidence type="ECO:0000256" key="1">
    <source>
        <dbReference type="ARBA" id="ARBA00006271"/>
    </source>
</evidence>
<dbReference type="Gene3D" id="1.10.1420.10">
    <property type="match status" value="2"/>
</dbReference>
<keyword evidence="4" id="KW-0067">ATP-binding</keyword>
<dbReference type="SUPFAM" id="SSF55271">
    <property type="entry name" value="DNA repair protein MutS, domain I"/>
    <property type="match status" value="1"/>
</dbReference>
<dbReference type="InterPro" id="IPR036187">
    <property type="entry name" value="DNA_mismatch_repair_MutS_sf"/>
</dbReference>
<dbReference type="GO" id="GO:0005524">
    <property type="term" value="F:ATP binding"/>
    <property type="evidence" value="ECO:0007669"/>
    <property type="project" value="UniProtKB-KW"/>
</dbReference>
<dbReference type="SUPFAM" id="SSF53150">
    <property type="entry name" value="DNA repair protein MutS, domain II"/>
    <property type="match status" value="1"/>
</dbReference>
<dbReference type="EMBL" id="VSSQ01001053">
    <property type="protein sequence ID" value="MPM04606.1"/>
    <property type="molecule type" value="Genomic_DNA"/>
</dbReference>
<keyword evidence="2" id="KW-0547">Nucleotide-binding</keyword>
<dbReference type="Gene3D" id="3.40.50.300">
    <property type="entry name" value="P-loop containing nucleotide triphosphate hydrolases"/>
    <property type="match status" value="1"/>
</dbReference>
<protein>
    <submittedName>
        <fullName evidence="8">DNA mismatch repair protein MutS</fullName>
    </submittedName>
</protein>
<keyword evidence="6" id="KW-0234">DNA repair</keyword>
<keyword evidence="5" id="KW-0238">DNA-binding</keyword>
<dbReference type="SUPFAM" id="SSF52540">
    <property type="entry name" value="P-loop containing nucleoside triphosphate hydrolases"/>
    <property type="match status" value="1"/>
</dbReference>
<dbReference type="InterPro" id="IPR007861">
    <property type="entry name" value="DNA_mismatch_repair_MutS_clamp"/>
</dbReference>
<comment type="similarity">
    <text evidence="1">Belongs to the DNA mismatch repair MutS family.</text>
</comment>
<name>A0A644WL46_9ZZZZ</name>
<dbReference type="CDD" id="cd03284">
    <property type="entry name" value="ABC_MutS1"/>
    <property type="match status" value="1"/>
</dbReference>
<dbReference type="SMART" id="SM00534">
    <property type="entry name" value="MUTSac"/>
    <property type="match status" value="1"/>
</dbReference>
<accession>A0A644WL46</accession>
<dbReference type="FunFam" id="3.40.50.300:FF:000870">
    <property type="entry name" value="MutS protein homolog 4"/>
    <property type="match status" value="1"/>
</dbReference>
<dbReference type="SMART" id="SM00533">
    <property type="entry name" value="MUTSd"/>
    <property type="match status" value="1"/>
</dbReference>
<dbReference type="Pfam" id="PF00488">
    <property type="entry name" value="MutS_V"/>
    <property type="match status" value="1"/>
</dbReference>
<dbReference type="InterPro" id="IPR027417">
    <property type="entry name" value="P-loop_NTPase"/>
</dbReference>
<dbReference type="InterPro" id="IPR045076">
    <property type="entry name" value="MutS"/>
</dbReference>
<dbReference type="Pfam" id="PF05188">
    <property type="entry name" value="MutS_II"/>
    <property type="match status" value="1"/>
</dbReference>
<sequence length="887" mass="99157">MVKKKFIFLLQRLNYVSAGSVAETPLMRQYNEIKVKYPDAILLFRVGDFFETFGEDAIRASAILGITLTKRANGAASHIELAGFPHHALETYLPKLVKAGQRVAVCEQLEDPKLTKKIVKRGITELVTPGVAFSDNVLERKSNNFLAAVYLSHPRTGASFIDVSTGEFFLAEGTNEYIARLLQNMQPAEVLVNKSQKSVFSDVFGPFNVLGFDDWVFSSQYAQDLLLRQFETESLKGFGVDHMENALISAGACLHYINETRQDGGAAHIRSLSRIDSDDYVWLDRFTIRNLELVQSFNERGRTLLGTIDRTSSPMGARLLQRWLLLPLISREKITERLEAVDCFYSDRELALQVQHLLSEISDLERLCGKLAVGKINPREFLAMATSIEKSEELCRCIPEESVPLKKITSRFVNLGELSSLIRKFIKEDTATLIVKGGVINQGVSSELDELRMLSSDSKNFLAGIQQDEAARTGISSLKIGFNNVFGYYLEVTNTHKDKVPEEWIRKQTLANAERYITPELKSYEEKILGAEEKILRIEQELYANLIQQAIPFTASLQKNATLLATIDVFLSFAQMAAENNYCRPQLNDGLTIDIRGGRHPVIETQLPPGEKYIENDVLLDSEDQQIIILTGPNMAGKSALLRQTALIVLLAQCGSYVPATAAEIGLVDKIFTRVGASDNLSSGESTFMVEMNETASILNNLSSRSLILLDEIGRGTSTYDGISIAWSITEFLHNHSMYRAKTLFATHYHELNELATYLPRVRNFHISVRESGNNIVFLRKLTPGGTEHSFGIHVARMAGVPRTIIDRAGEILGRLEKEHGSDISVEETGKTKTSAEPFQLSLIQLDDPLLENLRDEILQTNIDTLTPVEALMKLNSIKNLLEKNKK</sequence>
<dbReference type="FunFam" id="3.40.1170.10:FF:000001">
    <property type="entry name" value="DNA mismatch repair protein MutS"/>
    <property type="match status" value="1"/>
</dbReference>
<feature type="domain" description="DNA mismatch repair proteins mutS family" evidence="7">
    <location>
        <begin position="706"/>
        <end position="722"/>
    </location>
</feature>
<dbReference type="InterPro" id="IPR000432">
    <property type="entry name" value="DNA_mismatch_repair_MutS_C"/>
</dbReference>
<keyword evidence="3" id="KW-0227">DNA damage</keyword>
<dbReference type="InterPro" id="IPR007695">
    <property type="entry name" value="DNA_mismatch_repair_MutS-lik_N"/>
</dbReference>
<dbReference type="HAMAP" id="MF_00096">
    <property type="entry name" value="MutS"/>
    <property type="match status" value="1"/>
</dbReference>
<dbReference type="InterPro" id="IPR007696">
    <property type="entry name" value="DNA_mismatch_repair_MutS_core"/>
</dbReference>
<evidence type="ECO:0000256" key="3">
    <source>
        <dbReference type="ARBA" id="ARBA00022763"/>
    </source>
</evidence>
<dbReference type="PROSITE" id="PS00486">
    <property type="entry name" value="DNA_MISMATCH_REPAIR_2"/>
    <property type="match status" value="1"/>
</dbReference>
<evidence type="ECO:0000256" key="2">
    <source>
        <dbReference type="ARBA" id="ARBA00022741"/>
    </source>
</evidence>
<dbReference type="NCBIfam" id="NF003810">
    <property type="entry name" value="PRK05399.1"/>
    <property type="match status" value="1"/>
</dbReference>
<dbReference type="Gene3D" id="3.30.420.110">
    <property type="entry name" value="MutS, connector domain"/>
    <property type="match status" value="1"/>
</dbReference>
<dbReference type="GO" id="GO:0006298">
    <property type="term" value="P:mismatch repair"/>
    <property type="evidence" value="ECO:0007669"/>
    <property type="project" value="InterPro"/>
</dbReference>
<dbReference type="GO" id="GO:0030983">
    <property type="term" value="F:mismatched DNA binding"/>
    <property type="evidence" value="ECO:0007669"/>
    <property type="project" value="InterPro"/>
</dbReference>
<dbReference type="Pfam" id="PF01624">
    <property type="entry name" value="MutS_I"/>
    <property type="match status" value="1"/>
</dbReference>
<comment type="caution">
    <text evidence="8">The sequence shown here is derived from an EMBL/GenBank/DDBJ whole genome shotgun (WGS) entry which is preliminary data.</text>
</comment>
<reference evidence="8" key="1">
    <citation type="submission" date="2019-08" db="EMBL/GenBank/DDBJ databases">
        <authorList>
            <person name="Kucharzyk K."/>
            <person name="Murdoch R.W."/>
            <person name="Higgins S."/>
            <person name="Loffler F."/>
        </authorList>
    </citation>
    <scope>NUCLEOTIDE SEQUENCE</scope>
</reference>
<evidence type="ECO:0000313" key="8">
    <source>
        <dbReference type="EMBL" id="MPM04606.1"/>
    </source>
</evidence>
<dbReference type="InterPro" id="IPR036678">
    <property type="entry name" value="MutS_con_dom_sf"/>
</dbReference>
<dbReference type="Pfam" id="PF05190">
    <property type="entry name" value="MutS_IV"/>
    <property type="match status" value="1"/>
</dbReference>
<gene>
    <name evidence="8" type="primary">mutS_25</name>
    <name evidence="8" type="ORF">SDC9_50884</name>
</gene>
<evidence type="ECO:0000259" key="7">
    <source>
        <dbReference type="PROSITE" id="PS00486"/>
    </source>
</evidence>
<organism evidence="8">
    <name type="scientific">bioreactor metagenome</name>
    <dbReference type="NCBI Taxonomy" id="1076179"/>
    <lineage>
        <taxon>unclassified sequences</taxon>
        <taxon>metagenomes</taxon>
        <taxon>ecological metagenomes</taxon>
    </lineage>
</organism>
<dbReference type="PANTHER" id="PTHR11361:SF34">
    <property type="entry name" value="DNA MISMATCH REPAIR PROTEIN MSH1, MITOCHONDRIAL"/>
    <property type="match status" value="1"/>
</dbReference>
<dbReference type="PANTHER" id="PTHR11361">
    <property type="entry name" value="DNA MISMATCH REPAIR PROTEIN MUTS FAMILY MEMBER"/>
    <property type="match status" value="1"/>
</dbReference>
<dbReference type="NCBIfam" id="TIGR01070">
    <property type="entry name" value="mutS1"/>
    <property type="match status" value="1"/>
</dbReference>
<dbReference type="Gene3D" id="3.40.1170.10">
    <property type="entry name" value="DNA repair protein MutS, domain I"/>
    <property type="match status" value="1"/>
</dbReference>